<keyword evidence="1" id="KW-0472">Membrane</keyword>
<dbReference type="AlphaFoldDB" id="A0A7L9RS52"/>
<dbReference type="InterPro" id="IPR003425">
    <property type="entry name" value="CCB3/YggT"/>
</dbReference>
<evidence type="ECO:0000313" key="3">
    <source>
        <dbReference type="Proteomes" id="UP000594001"/>
    </source>
</evidence>
<keyword evidence="1" id="KW-1133">Transmembrane helix</keyword>
<protein>
    <submittedName>
        <fullName evidence="2">YggT family protein</fullName>
    </submittedName>
</protein>
<dbReference type="EMBL" id="CP054719">
    <property type="protein sequence ID" value="QOL19443.1"/>
    <property type="molecule type" value="Genomic_DNA"/>
</dbReference>
<evidence type="ECO:0000313" key="2">
    <source>
        <dbReference type="EMBL" id="QOL19443.1"/>
    </source>
</evidence>
<evidence type="ECO:0000256" key="1">
    <source>
        <dbReference type="SAM" id="Phobius"/>
    </source>
</evidence>
<dbReference type="GO" id="GO:0016020">
    <property type="term" value="C:membrane"/>
    <property type="evidence" value="ECO:0007669"/>
    <property type="project" value="InterPro"/>
</dbReference>
<name>A0A7L9RS52_9PROT</name>
<dbReference type="Pfam" id="PF02325">
    <property type="entry name" value="CCB3_YggT"/>
    <property type="match status" value="1"/>
</dbReference>
<gene>
    <name evidence="2" type="ORF">CPBP_00196</name>
</gene>
<proteinExistence type="predicted"/>
<accession>A0A7L9RS52</accession>
<organism evidence="2 3">
    <name type="scientific">Candidatus Bodocaedibacter vickermanii</name>
    <dbReference type="NCBI Taxonomy" id="2741701"/>
    <lineage>
        <taxon>Bacteria</taxon>
        <taxon>Pseudomonadati</taxon>
        <taxon>Pseudomonadota</taxon>
        <taxon>Alphaproteobacteria</taxon>
        <taxon>Holosporales</taxon>
        <taxon>Candidatus Paracaedibacteraceae</taxon>
        <taxon>Candidatus Bodocaedibacter</taxon>
    </lineage>
</organism>
<reference evidence="2 3" key="1">
    <citation type="submission" date="2020-06" db="EMBL/GenBank/DDBJ databases">
        <title>The endosymbiont of the kinetoplastid Bodo saltans is a Paracaedibacter-like alpha-proteobacterium possessing a putative toxin-antitoxin system.</title>
        <authorList>
            <person name="Midha S."/>
            <person name="Rigden D.J."/>
            <person name="Siozios S."/>
            <person name="Hurst G.D.D."/>
            <person name="Jackson A.P."/>
        </authorList>
    </citation>
    <scope>NUCLEOTIDE SEQUENCE [LARGE SCALE GENOMIC DNA]</scope>
    <source>
        <strain evidence="2">Lake Konstanz</strain>
    </source>
</reference>
<dbReference type="Proteomes" id="UP000594001">
    <property type="component" value="Chromosome"/>
</dbReference>
<keyword evidence="1" id="KW-0812">Transmembrane</keyword>
<dbReference type="KEGG" id="pbal:CPBP_00196"/>
<feature type="transmembrane region" description="Helical" evidence="1">
    <location>
        <begin position="20"/>
        <end position="39"/>
    </location>
</feature>
<dbReference type="RefSeq" id="WP_350332196.1">
    <property type="nucleotide sequence ID" value="NZ_CP054719.1"/>
</dbReference>
<keyword evidence="3" id="KW-1185">Reference proteome</keyword>
<sequence length="98" mass="11158">MNHILILPFLELIDGLLGFYQLLIIIAVIVSLLTAFNILDTYKRGVFVFVTTLNRFTDPVLYQIRRIVPAMGGLDFSPVIAIFLINVLRNVIHRLTCI</sequence>